<dbReference type="RefSeq" id="WP_006186606.1">
    <property type="nucleotide sequence ID" value="NZ_AOII01000088.1"/>
</dbReference>
<accession>L9YLK7</accession>
<dbReference type="Gene3D" id="3.40.1390.20">
    <property type="entry name" value="HprK N-terminal domain-like"/>
    <property type="match status" value="1"/>
</dbReference>
<dbReference type="SUPFAM" id="SSF75138">
    <property type="entry name" value="HprK N-terminal domain-like"/>
    <property type="match status" value="1"/>
</dbReference>
<dbReference type="PANTHER" id="PTHR21343:SF8">
    <property type="entry name" value="DRTGG DOMAIN-CONTAINING PROTEIN"/>
    <property type="match status" value="1"/>
</dbReference>
<protein>
    <submittedName>
        <fullName evidence="4">DRTGG domain protein</fullName>
    </submittedName>
</protein>
<dbReference type="CDD" id="cd03109">
    <property type="entry name" value="DTBS"/>
    <property type="match status" value="1"/>
</dbReference>
<dbReference type="InterPro" id="IPR010766">
    <property type="entry name" value="DRTGG"/>
</dbReference>
<dbReference type="Pfam" id="PF07085">
    <property type="entry name" value="DRTGG"/>
    <property type="match status" value="1"/>
</dbReference>
<dbReference type="SUPFAM" id="SSF52540">
    <property type="entry name" value="P-loop containing nucleoside triphosphate hydrolases"/>
    <property type="match status" value="1"/>
</dbReference>
<gene>
    <name evidence="4" type="ORF">C487_15274</name>
</gene>
<name>L9YLK7_9EURY</name>
<feature type="domain" description="DRTGG" evidence="3">
    <location>
        <begin position="245"/>
        <end position="349"/>
    </location>
</feature>
<dbReference type="AlphaFoldDB" id="L9YLK7"/>
<comment type="caution">
    <text evidence="4">The sequence shown here is derived from an EMBL/GenBank/DDBJ whole genome shotgun (WGS) entry which is preliminary data.</text>
</comment>
<proteinExistence type="predicted"/>
<dbReference type="Pfam" id="PF13500">
    <property type="entry name" value="AAA_26"/>
    <property type="match status" value="1"/>
</dbReference>
<reference evidence="4 5" key="1">
    <citation type="journal article" date="2014" name="PLoS Genet.">
        <title>Phylogenetically driven sequencing of extremely halophilic archaea reveals strategies for static and dynamic osmo-response.</title>
        <authorList>
            <person name="Becker E.A."/>
            <person name="Seitzer P.M."/>
            <person name="Tritt A."/>
            <person name="Larsen D."/>
            <person name="Krusor M."/>
            <person name="Yao A.I."/>
            <person name="Wu D."/>
            <person name="Madern D."/>
            <person name="Eisen J.A."/>
            <person name="Darling A.E."/>
            <person name="Facciotti M.T."/>
        </authorList>
    </citation>
    <scope>NUCLEOTIDE SEQUENCE [LARGE SCALE GENOMIC DNA]</scope>
    <source>
        <strain evidence="4 5">DSM 3751</strain>
    </source>
</reference>
<dbReference type="eggNOG" id="arCOG00099">
    <property type="taxonomic scope" value="Archaea"/>
</dbReference>
<dbReference type="InterPro" id="IPR028979">
    <property type="entry name" value="Ser_kin/Pase_Hpr-like_N_sf"/>
</dbReference>
<dbReference type="PATRIC" id="fig|1227495.3.peg.3057"/>
<evidence type="ECO:0000313" key="4">
    <source>
        <dbReference type="EMBL" id="ELY74531.1"/>
    </source>
</evidence>
<dbReference type="EMBL" id="AOII01000088">
    <property type="protein sequence ID" value="ELY74531.1"/>
    <property type="molecule type" value="Genomic_DNA"/>
</dbReference>
<feature type="region of interest" description="Disordered" evidence="2">
    <location>
        <begin position="1"/>
        <end position="31"/>
    </location>
</feature>
<dbReference type="Gene3D" id="3.40.50.300">
    <property type="entry name" value="P-loop containing nucleotide triphosphate hydrolases"/>
    <property type="match status" value="1"/>
</dbReference>
<keyword evidence="1" id="KW-0315">Glutamine amidotransferase</keyword>
<evidence type="ECO:0000256" key="2">
    <source>
        <dbReference type="SAM" id="MobiDB-lite"/>
    </source>
</evidence>
<dbReference type="Proteomes" id="UP000011618">
    <property type="component" value="Unassembled WGS sequence"/>
</dbReference>
<feature type="compositionally biased region" description="Acidic residues" evidence="2">
    <location>
        <begin position="1"/>
        <end position="12"/>
    </location>
</feature>
<sequence length="381" mass="40859">MTDTDSEPDSTDAEPSTDTADSDPVAASGDSETLLVSSLEESTGKTAITLALARLAVADGERVGYMKPKGTRLQSNVGKTLDEDPLLARELLDLDAEMHDLEPVVYSPTFVEQAIRGREDPAELRDRVREAFETLAADHDRLFVEGGGRYDIGGIVDLADADIANLLDARVLLVAPYEMPSDIDDIVAAAETFGDRLAGVVFNDVPDAVYDSLETDIVPFLEGRDIPVYGVLPSERELSGVTVAELADELGASTLVDDGQDNYVERFTVGAMGPDSALRHFRRTKDAAVITGGDRAEIHTAALEAPGIRCLILTGGHRPSGAILGQASEKDVPILSVQTDTLTTVERAEDIVRSGRTRDAETVDRMERLLSDHAAVDSILE</sequence>
<dbReference type="PANTHER" id="PTHR21343">
    <property type="entry name" value="DETHIOBIOTIN SYNTHETASE"/>
    <property type="match status" value="1"/>
</dbReference>
<evidence type="ECO:0000313" key="5">
    <source>
        <dbReference type="Proteomes" id="UP000011618"/>
    </source>
</evidence>
<evidence type="ECO:0000256" key="1">
    <source>
        <dbReference type="ARBA" id="ARBA00022962"/>
    </source>
</evidence>
<evidence type="ECO:0000259" key="3">
    <source>
        <dbReference type="Pfam" id="PF07085"/>
    </source>
</evidence>
<dbReference type="OrthoDB" id="50320at2157"/>
<organism evidence="4 5">
    <name type="scientific">Natrinema pallidum DSM 3751</name>
    <dbReference type="NCBI Taxonomy" id="1227495"/>
    <lineage>
        <taxon>Archaea</taxon>
        <taxon>Methanobacteriati</taxon>
        <taxon>Methanobacteriota</taxon>
        <taxon>Stenosarchaea group</taxon>
        <taxon>Halobacteria</taxon>
        <taxon>Halobacteriales</taxon>
        <taxon>Natrialbaceae</taxon>
        <taxon>Natrinema</taxon>
    </lineage>
</organism>
<dbReference type="InterPro" id="IPR027417">
    <property type="entry name" value="P-loop_NTPase"/>
</dbReference>